<feature type="compositionally biased region" description="Basic and acidic residues" evidence="13">
    <location>
        <begin position="333"/>
        <end position="343"/>
    </location>
</feature>
<feature type="compositionally biased region" description="Basic and acidic residues" evidence="13">
    <location>
        <begin position="282"/>
        <end position="292"/>
    </location>
</feature>
<name>A0A8H7Q065_MORIS</name>
<keyword evidence="12" id="KW-0539">Nucleus</keyword>
<dbReference type="GO" id="GO:0000184">
    <property type="term" value="P:nuclear-transcribed mRNA catabolic process, nonsense-mediated decay"/>
    <property type="evidence" value="ECO:0007669"/>
    <property type="project" value="UniProtKB-KW"/>
</dbReference>
<keyword evidence="9" id="KW-0694">RNA-binding</keyword>
<evidence type="ECO:0000256" key="4">
    <source>
        <dbReference type="ARBA" id="ARBA00022448"/>
    </source>
</evidence>
<comment type="similarity">
    <text evidence="3">Belongs to the CASC3 family.</text>
</comment>
<keyword evidence="6" id="KW-0507">mRNA processing</keyword>
<dbReference type="GO" id="GO:0003729">
    <property type="term" value="F:mRNA binding"/>
    <property type="evidence" value="ECO:0007669"/>
    <property type="project" value="InterPro"/>
</dbReference>
<feature type="domain" description="Btz" evidence="14">
    <location>
        <begin position="311"/>
        <end position="431"/>
    </location>
</feature>
<keyword evidence="16" id="KW-1185">Reference proteome</keyword>
<dbReference type="GO" id="GO:0051028">
    <property type="term" value="P:mRNA transport"/>
    <property type="evidence" value="ECO:0007669"/>
    <property type="project" value="UniProtKB-KW"/>
</dbReference>
<evidence type="ECO:0000256" key="7">
    <source>
        <dbReference type="ARBA" id="ARBA00022816"/>
    </source>
</evidence>
<feature type="compositionally biased region" description="Basic and acidic residues" evidence="13">
    <location>
        <begin position="405"/>
        <end position="443"/>
    </location>
</feature>
<dbReference type="Pfam" id="PF09405">
    <property type="entry name" value="Btz"/>
    <property type="match status" value="1"/>
</dbReference>
<keyword evidence="8" id="KW-0810">Translation regulation</keyword>
<evidence type="ECO:0000256" key="11">
    <source>
        <dbReference type="ARBA" id="ARBA00023187"/>
    </source>
</evidence>
<evidence type="ECO:0000259" key="14">
    <source>
        <dbReference type="Pfam" id="PF09405"/>
    </source>
</evidence>
<evidence type="ECO:0000313" key="15">
    <source>
        <dbReference type="EMBL" id="KAG2182311.1"/>
    </source>
</evidence>
<organism evidence="15 16">
    <name type="scientific">Mortierella isabellina</name>
    <name type="common">Filamentous fungus</name>
    <name type="synonym">Umbelopsis isabellina</name>
    <dbReference type="NCBI Taxonomy" id="91625"/>
    <lineage>
        <taxon>Eukaryota</taxon>
        <taxon>Fungi</taxon>
        <taxon>Fungi incertae sedis</taxon>
        <taxon>Mucoromycota</taxon>
        <taxon>Mucoromycotina</taxon>
        <taxon>Umbelopsidomycetes</taxon>
        <taxon>Umbelopsidales</taxon>
        <taxon>Umbelopsidaceae</taxon>
        <taxon>Umbelopsis</taxon>
    </lineage>
</organism>
<comment type="caution">
    <text evidence="15">The sequence shown here is derived from an EMBL/GenBank/DDBJ whole genome shotgun (WGS) entry which is preliminary data.</text>
</comment>
<protein>
    <recommendedName>
        <fullName evidence="14">Btz domain-containing protein</fullName>
    </recommendedName>
</protein>
<dbReference type="GO" id="GO:0006417">
    <property type="term" value="P:regulation of translation"/>
    <property type="evidence" value="ECO:0007669"/>
    <property type="project" value="UniProtKB-KW"/>
</dbReference>
<feature type="compositionally biased region" description="Acidic residues" evidence="13">
    <location>
        <begin position="542"/>
        <end position="551"/>
    </location>
</feature>
<sequence length="774" mass="84471">MLQSRYHRRKQVRDTAESDAEAEHSDSSSGSADLAESSGSSVESEGEMSGDEGEEQPDSVPAGKGDQHEAIGGADSWGSPPKAIDNDLSWGAASKPETDTSQSWQETAAAFKAEDVKDTPSKQDDARGGSDKRNTGFGGSNEKWKNRQTSDGARRGRGSAPRPARGVRGGPRGGGRGAHSQPSDRPYMPEFAGKPRGGGRPNRGRGGRGAGHTWSNRDESNPNAHSTASWDKPSATKSSLQKPDSWETVPQTETKLDSDSTWGAPEPVPANKSNDDGWGEAAKAEDEKKSELSESTDNWTDPAAKLDQSSDMQPSNDSEASPTNEASQRRVNARREYRKKLEEDPSFVPHLGEFWSHDDRFRDEEMKNTNDRGRGRGGFRGRGRGRGGADVAGRSSPAFAATTDTRSKWNHDGYESLLKTEERDEQRRRDRLERMDRKPEDGLGRFFDNGSGPQRGRGRGFRGGRGRGGRGGSSSRQSPGINPPSQSIAEVKSTSQEMSLTADLDALRIQEKGNGSQSTSRKKAIKDKSANNTQTDSNNADNADEDSDVEIILEAPTWQSEQVLGIPTPKSTGSEKSSTGEDAAEASTSQNGVAAKSDNDGVKSPNSNWGTTDPELMDKAASWQQHPEFSTQSNEHQYPTHNMLSPNAVQFVPMTTMGGSPHNMMPMQPMYAVPMNMSGSREGTPGPIMYAPMMNSQQNMFEANGMFYYGYDPSQMSQMSQMPMYTPVMYYPQSSAPQENERAYSSPKWNNSRKYTQQDRSRGKQNTSSHHSQH</sequence>
<keyword evidence="4" id="KW-0813">Transport</keyword>
<feature type="compositionally biased region" description="Polar residues" evidence="13">
    <location>
        <begin position="221"/>
        <end position="253"/>
    </location>
</feature>
<feature type="compositionally biased region" description="Basic and acidic residues" evidence="13">
    <location>
        <begin position="12"/>
        <end position="26"/>
    </location>
</feature>
<dbReference type="GO" id="GO:0008380">
    <property type="term" value="P:RNA splicing"/>
    <property type="evidence" value="ECO:0007669"/>
    <property type="project" value="UniProtKB-KW"/>
</dbReference>
<evidence type="ECO:0000256" key="2">
    <source>
        <dbReference type="ARBA" id="ARBA00004496"/>
    </source>
</evidence>
<dbReference type="OrthoDB" id="3361414at2759"/>
<evidence type="ECO:0000313" key="16">
    <source>
        <dbReference type="Proteomes" id="UP000654370"/>
    </source>
</evidence>
<dbReference type="AlphaFoldDB" id="A0A8H7Q065"/>
<feature type="compositionally biased region" description="Low complexity" evidence="13">
    <location>
        <begin position="27"/>
        <end position="43"/>
    </location>
</feature>
<feature type="compositionally biased region" description="Gly residues" evidence="13">
    <location>
        <begin position="167"/>
        <end position="177"/>
    </location>
</feature>
<feature type="compositionally biased region" description="Basic residues" evidence="13">
    <location>
        <begin position="456"/>
        <end position="468"/>
    </location>
</feature>
<accession>A0A8H7Q065</accession>
<evidence type="ECO:0000256" key="8">
    <source>
        <dbReference type="ARBA" id="ARBA00022845"/>
    </source>
</evidence>
<dbReference type="EMBL" id="JAEPQZ010000004">
    <property type="protein sequence ID" value="KAG2182311.1"/>
    <property type="molecule type" value="Genomic_DNA"/>
</dbReference>
<evidence type="ECO:0000256" key="5">
    <source>
        <dbReference type="ARBA" id="ARBA00022490"/>
    </source>
</evidence>
<comment type="subcellular location">
    <subcellularLocation>
        <location evidence="2">Cytoplasm</location>
    </subcellularLocation>
    <subcellularLocation>
        <location evidence="1">Nucleus</location>
    </subcellularLocation>
</comment>
<proteinExistence type="inferred from homology"/>
<keyword evidence="11" id="KW-0508">mRNA splicing</keyword>
<feature type="compositionally biased region" description="Polar residues" evidence="13">
    <location>
        <begin position="764"/>
        <end position="774"/>
    </location>
</feature>
<feature type="compositionally biased region" description="Basic and acidic residues" evidence="13">
    <location>
        <begin position="112"/>
        <end position="134"/>
    </location>
</feature>
<evidence type="ECO:0000256" key="6">
    <source>
        <dbReference type="ARBA" id="ARBA00022664"/>
    </source>
</evidence>
<reference evidence="15" key="1">
    <citation type="submission" date="2020-12" db="EMBL/GenBank/DDBJ databases">
        <title>Metabolic potential, ecology and presence of endohyphal bacteria is reflected in genomic diversity of Mucoromycotina.</title>
        <authorList>
            <person name="Muszewska A."/>
            <person name="Okrasinska A."/>
            <person name="Steczkiewicz K."/>
            <person name="Drgas O."/>
            <person name="Orlowska M."/>
            <person name="Perlinska-Lenart U."/>
            <person name="Aleksandrzak-Piekarczyk T."/>
            <person name="Szatraj K."/>
            <person name="Zielenkiewicz U."/>
            <person name="Pilsyk S."/>
            <person name="Malc E."/>
            <person name="Mieczkowski P."/>
            <person name="Kruszewska J.S."/>
            <person name="Biernat P."/>
            <person name="Pawlowska J."/>
        </authorList>
    </citation>
    <scope>NUCLEOTIDE SEQUENCE</scope>
    <source>
        <strain evidence="15">WA0000067209</strain>
    </source>
</reference>
<evidence type="ECO:0000256" key="9">
    <source>
        <dbReference type="ARBA" id="ARBA00022884"/>
    </source>
</evidence>
<dbReference type="Proteomes" id="UP000654370">
    <property type="component" value="Unassembled WGS sequence"/>
</dbReference>
<evidence type="ECO:0000256" key="3">
    <source>
        <dbReference type="ARBA" id="ARBA00009548"/>
    </source>
</evidence>
<feature type="compositionally biased region" description="Basic and acidic residues" evidence="13">
    <location>
        <begin position="355"/>
        <end position="374"/>
    </location>
</feature>
<evidence type="ECO:0000256" key="13">
    <source>
        <dbReference type="SAM" id="MobiDB-lite"/>
    </source>
</evidence>
<keyword evidence="5" id="KW-0963">Cytoplasm</keyword>
<gene>
    <name evidence="15" type="ORF">INT43_007238</name>
</gene>
<feature type="compositionally biased region" description="Polar residues" evidence="13">
    <location>
        <begin position="483"/>
        <end position="499"/>
    </location>
</feature>
<feature type="compositionally biased region" description="Polar residues" evidence="13">
    <location>
        <begin position="307"/>
        <end position="330"/>
    </location>
</feature>
<feature type="compositionally biased region" description="Basic residues" evidence="13">
    <location>
        <begin position="1"/>
        <end position="11"/>
    </location>
</feature>
<dbReference type="GO" id="GO:0006397">
    <property type="term" value="P:mRNA processing"/>
    <property type="evidence" value="ECO:0007669"/>
    <property type="project" value="UniProtKB-KW"/>
</dbReference>
<evidence type="ECO:0000256" key="10">
    <source>
        <dbReference type="ARBA" id="ARBA00023161"/>
    </source>
</evidence>
<evidence type="ECO:0000256" key="12">
    <source>
        <dbReference type="ARBA" id="ARBA00023242"/>
    </source>
</evidence>
<feature type="compositionally biased region" description="Basic residues" evidence="13">
    <location>
        <begin position="375"/>
        <end position="385"/>
    </location>
</feature>
<keyword evidence="10" id="KW-0866">Nonsense-mediated mRNA decay</keyword>
<dbReference type="GO" id="GO:0035145">
    <property type="term" value="C:exon-exon junction complex"/>
    <property type="evidence" value="ECO:0007669"/>
    <property type="project" value="InterPro"/>
</dbReference>
<dbReference type="InterPro" id="IPR018545">
    <property type="entry name" value="Btz_dom"/>
</dbReference>
<evidence type="ECO:0000256" key="1">
    <source>
        <dbReference type="ARBA" id="ARBA00004123"/>
    </source>
</evidence>
<keyword evidence="7" id="KW-0509">mRNA transport</keyword>
<dbReference type="GO" id="GO:0005737">
    <property type="term" value="C:cytoplasm"/>
    <property type="evidence" value="ECO:0007669"/>
    <property type="project" value="UniProtKB-SubCell"/>
</dbReference>
<feature type="region of interest" description="Disordered" evidence="13">
    <location>
        <begin position="730"/>
        <end position="774"/>
    </location>
</feature>
<feature type="region of interest" description="Disordered" evidence="13">
    <location>
        <begin position="1"/>
        <end position="614"/>
    </location>
</feature>
<feature type="compositionally biased region" description="Acidic residues" evidence="13">
    <location>
        <begin position="44"/>
        <end position="57"/>
    </location>
</feature>